<organism evidence="12 13">
    <name type="scientific">Macrosiphum euphorbiae</name>
    <name type="common">potato aphid</name>
    <dbReference type="NCBI Taxonomy" id="13131"/>
    <lineage>
        <taxon>Eukaryota</taxon>
        <taxon>Metazoa</taxon>
        <taxon>Ecdysozoa</taxon>
        <taxon>Arthropoda</taxon>
        <taxon>Hexapoda</taxon>
        <taxon>Insecta</taxon>
        <taxon>Pterygota</taxon>
        <taxon>Neoptera</taxon>
        <taxon>Paraneoptera</taxon>
        <taxon>Hemiptera</taxon>
        <taxon>Sternorrhyncha</taxon>
        <taxon>Aphidomorpha</taxon>
        <taxon>Aphidoidea</taxon>
        <taxon>Aphididae</taxon>
        <taxon>Macrosiphini</taxon>
        <taxon>Macrosiphum</taxon>
    </lineage>
</organism>
<proteinExistence type="predicted"/>
<dbReference type="EMBL" id="CARXXK010000005">
    <property type="protein sequence ID" value="CAI6369166.1"/>
    <property type="molecule type" value="Genomic_DNA"/>
</dbReference>
<evidence type="ECO:0000256" key="7">
    <source>
        <dbReference type="ARBA" id="ARBA00023163"/>
    </source>
</evidence>
<keyword evidence="7" id="KW-0804">Transcription</keyword>
<dbReference type="Proteomes" id="UP001160148">
    <property type="component" value="Unassembled WGS sequence"/>
</dbReference>
<evidence type="ECO:0000259" key="11">
    <source>
        <dbReference type="PROSITE" id="PS50808"/>
    </source>
</evidence>
<dbReference type="InterPro" id="IPR012337">
    <property type="entry name" value="RNaseH-like_sf"/>
</dbReference>
<keyword evidence="3 9" id="KW-0863">Zinc-finger</keyword>
<evidence type="ECO:0000256" key="6">
    <source>
        <dbReference type="ARBA" id="ARBA00023125"/>
    </source>
</evidence>
<dbReference type="PROSITE" id="PS50808">
    <property type="entry name" value="ZF_BED"/>
    <property type="match status" value="1"/>
</dbReference>
<dbReference type="PANTHER" id="PTHR46481:SF10">
    <property type="entry name" value="ZINC FINGER BED DOMAIN-CONTAINING PROTEIN 39"/>
    <property type="match status" value="1"/>
</dbReference>
<keyword evidence="8" id="KW-0539">Nucleus</keyword>
<dbReference type="GO" id="GO:0008270">
    <property type="term" value="F:zinc ion binding"/>
    <property type="evidence" value="ECO:0007669"/>
    <property type="project" value="UniProtKB-KW"/>
</dbReference>
<comment type="subcellular location">
    <subcellularLocation>
        <location evidence="1">Nucleus</location>
    </subcellularLocation>
</comment>
<evidence type="ECO:0000256" key="5">
    <source>
        <dbReference type="ARBA" id="ARBA00023015"/>
    </source>
</evidence>
<dbReference type="GO" id="GO:0003677">
    <property type="term" value="F:DNA binding"/>
    <property type="evidence" value="ECO:0007669"/>
    <property type="project" value="UniProtKB-KW"/>
</dbReference>
<dbReference type="SMART" id="SM00614">
    <property type="entry name" value="ZnF_BED"/>
    <property type="match status" value="1"/>
</dbReference>
<dbReference type="Pfam" id="PF05699">
    <property type="entry name" value="Dimer_Tnp_hAT"/>
    <property type="match status" value="1"/>
</dbReference>
<keyword evidence="4" id="KW-0862">Zinc</keyword>
<dbReference type="Pfam" id="PF02892">
    <property type="entry name" value="zf-BED"/>
    <property type="match status" value="1"/>
</dbReference>
<dbReference type="SUPFAM" id="SSF140996">
    <property type="entry name" value="Hermes dimerisation domain"/>
    <property type="match status" value="1"/>
</dbReference>
<dbReference type="AlphaFoldDB" id="A0AAV0XM31"/>
<evidence type="ECO:0000256" key="10">
    <source>
        <dbReference type="SAM" id="MobiDB-lite"/>
    </source>
</evidence>
<keyword evidence="5" id="KW-0805">Transcription regulation</keyword>
<sequence>MNRKTSAIWDYFIIVENDKAKCNFCKIVLKFNQSSTTNLLRHIRSKHVTIDLSKRRRPNDDVDEENIDDPSPMSIQNPSTSISLDRECPPLVHQPARSQQQQISNFLSKPVTASKRQLIDQQVIRMIVKEYYPFSIVDDKEFKKLINMLNPGYSLPSRKTLTGSLLPVLYNKISDEIKSDIEVNAQYVSVTTHAWTSLKNESYMAVTVHFIDKSCQLKSYLLQCAKFPQRHTSENIKNSLLNISKIGAYKIKWQHAQQIMLQMLLQLFDCVIGDTYHALLTVLTLLSNHLCKLKTPLLSALADLNYDNNLTSNDWEIIAKSGDILKRFNEITIEMSSEKSQNNALPVPALSEPINVEMNQNIDSIWNEFDTEVSDIIQSRNPTAVIINEVYKYLQEPLIPRTADPLKWWNENKNIYSTLFIIMKRRLCVQASSVPSERVFSKGGQIVTEKRSRLTSKRVEQIIFLNCNLK</sequence>
<dbReference type="InterPro" id="IPR036236">
    <property type="entry name" value="Znf_C2H2_sf"/>
</dbReference>
<keyword evidence="2" id="KW-0479">Metal-binding</keyword>
<dbReference type="PANTHER" id="PTHR46481">
    <property type="entry name" value="ZINC FINGER BED DOMAIN-CONTAINING PROTEIN 4"/>
    <property type="match status" value="1"/>
</dbReference>
<evidence type="ECO:0000313" key="13">
    <source>
        <dbReference type="Proteomes" id="UP001160148"/>
    </source>
</evidence>
<dbReference type="InterPro" id="IPR052035">
    <property type="entry name" value="ZnF_BED_domain_contain"/>
</dbReference>
<keyword evidence="6" id="KW-0238">DNA-binding</keyword>
<protein>
    <recommendedName>
        <fullName evidence="11">BED-type domain-containing protein</fullName>
    </recommendedName>
</protein>
<dbReference type="SUPFAM" id="SSF57667">
    <property type="entry name" value="beta-beta-alpha zinc fingers"/>
    <property type="match status" value="1"/>
</dbReference>
<accession>A0AAV0XM31</accession>
<gene>
    <name evidence="12" type="ORF">MEUPH1_LOCUS23437</name>
</gene>
<feature type="domain" description="BED-type" evidence="11">
    <location>
        <begin position="3"/>
        <end position="47"/>
    </location>
</feature>
<name>A0AAV0XM31_9HEMI</name>
<evidence type="ECO:0000256" key="3">
    <source>
        <dbReference type="ARBA" id="ARBA00022771"/>
    </source>
</evidence>
<dbReference type="InterPro" id="IPR003656">
    <property type="entry name" value="Znf_BED"/>
</dbReference>
<keyword evidence="13" id="KW-1185">Reference proteome</keyword>
<comment type="caution">
    <text evidence="12">The sequence shown here is derived from an EMBL/GenBank/DDBJ whole genome shotgun (WGS) entry which is preliminary data.</text>
</comment>
<evidence type="ECO:0000256" key="2">
    <source>
        <dbReference type="ARBA" id="ARBA00022723"/>
    </source>
</evidence>
<evidence type="ECO:0000256" key="4">
    <source>
        <dbReference type="ARBA" id="ARBA00022833"/>
    </source>
</evidence>
<evidence type="ECO:0000256" key="9">
    <source>
        <dbReference type="PROSITE-ProRule" id="PRU00027"/>
    </source>
</evidence>
<evidence type="ECO:0000256" key="8">
    <source>
        <dbReference type="ARBA" id="ARBA00023242"/>
    </source>
</evidence>
<feature type="region of interest" description="Disordered" evidence="10">
    <location>
        <begin position="54"/>
        <end position="77"/>
    </location>
</feature>
<dbReference type="GO" id="GO:0046983">
    <property type="term" value="F:protein dimerization activity"/>
    <property type="evidence" value="ECO:0007669"/>
    <property type="project" value="InterPro"/>
</dbReference>
<dbReference type="SUPFAM" id="SSF53098">
    <property type="entry name" value="Ribonuclease H-like"/>
    <property type="match status" value="1"/>
</dbReference>
<reference evidence="12 13" key="1">
    <citation type="submission" date="2023-01" db="EMBL/GenBank/DDBJ databases">
        <authorList>
            <person name="Whitehead M."/>
        </authorList>
    </citation>
    <scope>NUCLEOTIDE SEQUENCE [LARGE SCALE GENOMIC DNA]</scope>
</reference>
<dbReference type="GO" id="GO:0005634">
    <property type="term" value="C:nucleus"/>
    <property type="evidence" value="ECO:0007669"/>
    <property type="project" value="UniProtKB-SubCell"/>
</dbReference>
<dbReference type="InterPro" id="IPR008906">
    <property type="entry name" value="HATC_C_dom"/>
</dbReference>
<dbReference type="GO" id="GO:0009791">
    <property type="term" value="P:post-embryonic development"/>
    <property type="evidence" value="ECO:0007669"/>
    <property type="project" value="UniProtKB-ARBA"/>
</dbReference>
<evidence type="ECO:0000256" key="1">
    <source>
        <dbReference type="ARBA" id="ARBA00004123"/>
    </source>
</evidence>
<evidence type="ECO:0000313" key="12">
    <source>
        <dbReference type="EMBL" id="CAI6369166.1"/>
    </source>
</evidence>